<dbReference type="FunFam" id="3.40.50.1820:FF:000102">
    <property type="entry name" value="Putative serine esterase family protein"/>
    <property type="match status" value="1"/>
</dbReference>
<dbReference type="CDD" id="cd07776">
    <property type="entry name" value="ASKHA_NBD_FGGY_SpXK-like"/>
    <property type="match status" value="1"/>
</dbReference>
<feature type="domain" description="Carbohydrate kinase FGGY C-terminal" evidence="8">
    <location>
        <begin position="1032"/>
        <end position="1229"/>
    </location>
</feature>
<comment type="similarity">
    <text evidence="2">Belongs to the FGGY kinase family.</text>
</comment>
<feature type="compositionally biased region" description="Polar residues" evidence="6">
    <location>
        <begin position="318"/>
        <end position="331"/>
    </location>
</feature>
<evidence type="ECO:0000259" key="7">
    <source>
        <dbReference type="Pfam" id="PF00370"/>
    </source>
</evidence>
<dbReference type="InterPro" id="IPR042024">
    <property type="entry name" value="D-XK_euk"/>
</dbReference>
<evidence type="ECO:0000256" key="3">
    <source>
        <dbReference type="ARBA" id="ARBA00022679"/>
    </source>
</evidence>
<feature type="domain" description="Carbohydrate kinase FGGY N-terminal" evidence="7">
    <location>
        <begin position="872"/>
        <end position="1021"/>
    </location>
</feature>
<dbReference type="STRING" id="981085.W9RWY8"/>
<evidence type="ECO:0000259" key="8">
    <source>
        <dbReference type="Pfam" id="PF02782"/>
    </source>
</evidence>
<dbReference type="eggNOG" id="KOG2205">
    <property type="taxonomic scope" value="Eukaryota"/>
</dbReference>
<dbReference type="SUPFAM" id="SSF53067">
    <property type="entry name" value="Actin-like ATPase domain"/>
    <property type="match status" value="2"/>
</dbReference>
<dbReference type="InterPro" id="IPR018484">
    <property type="entry name" value="FGGY_N"/>
</dbReference>
<dbReference type="Proteomes" id="UP000030645">
    <property type="component" value="Unassembled WGS sequence"/>
</dbReference>
<evidence type="ECO:0000256" key="2">
    <source>
        <dbReference type="ARBA" id="ARBA00009156"/>
    </source>
</evidence>
<dbReference type="PANTHER" id="PTHR12482:SF5">
    <property type="entry name" value="DUF676 DOMAIN-CONTAINING PROTEIN"/>
    <property type="match status" value="1"/>
</dbReference>
<organism evidence="10 11">
    <name type="scientific">Morus notabilis</name>
    <dbReference type="NCBI Taxonomy" id="981085"/>
    <lineage>
        <taxon>Eukaryota</taxon>
        <taxon>Viridiplantae</taxon>
        <taxon>Streptophyta</taxon>
        <taxon>Embryophyta</taxon>
        <taxon>Tracheophyta</taxon>
        <taxon>Spermatophyta</taxon>
        <taxon>Magnoliopsida</taxon>
        <taxon>eudicotyledons</taxon>
        <taxon>Gunneridae</taxon>
        <taxon>Pentapetalae</taxon>
        <taxon>rosids</taxon>
        <taxon>fabids</taxon>
        <taxon>Rosales</taxon>
        <taxon>Moraceae</taxon>
        <taxon>Moreae</taxon>
        <taxon>Morus</taxon>
    </lineage>
</organism>
<dbReference type="InterPro" id="IPR022122">
    <property type="entry name" value="DUF3657"/>
</dbReference>
<accession>W9RWY8</accession>
<dbReference type="Pfam" id="PF00370">
    <property type="entry name" value="FGGY_N"/>
    <property type="match status" value="1"/>
</dbReference>
<keyword evidence="3" id="KW-0808">Transferase</keyword>
<evidence type="ECO:0000256" key="1">
    <source>
        <dbReference type="ARBA" id="ARBA00007949"/>
    </source>
</evidence>
<dbReference type="InterPro" id="IPR044294">
    <property type="entry name" value="Lipase-like"/>
</dbReference>
<keyword evidence="4 10" id="KW-0418">Kinase</keyword>
<dbReference type="SUPFAM" id="SSF53474">
    <property type="entry name" value="alpha/beta-Hydrolases"/>
    <property type="match status" value="1"/>
</dbReference>
<evidence type="ECO:0000256" key="5">
    <source>
        <dbReference type="SAM" id="Coils"/>
    </source>
</evidence>
<proteinExistence type="inferred from homology"/>
<dbReference type="Gene3D" id="3.40.50.1820">
    <property type="entry name" value="alpha/beta hydrolase"/>
    <property type="match status" value="1"/>
</dbReference>
<feature type="region of interest" description="Disordered" evidence="6">
    <location>
        <begin position="301"/>
        <end position="331"/>
    </location>
</feature>
<dbReference type="Pfam" id="PF02782">
    <property type="entry name" value="FGGY_C"/>
    <property type="match status" value="1"/>
</dbReference>
<protein>
    <submittedName>
        <fullName evidence="10">Xylulose kinase</fullName>
    </submittedName>
</protein>
<dbReference type="InterPro" id="IPR029058">
    <property type="entry name" value="AB_hydrolase_fold"/>
</dbReference>
<evidence type="ECO:0000313" key="11">
    <source>
        <dbReference type="Proteomes" id="UP000030645"/>
    </source>
</evidence>
<dbReference type="InterPro" id="IPR007751">
    <property type="entry name" value="DUF676_lipase-like"/>
</dbReference>
<keyword evidence="11" id="KW-1185">Reference proteome</keyword>
<evidence type="ECO:0000313" key="10">
    <source>
        <dbReference type="EMBL" id="EXC01142.1"/>
    </source>
</evidence>
<gene>
    <name evidence="10" type="ORF">L484_025515</name>
</gene>
<sequence>MFRRLGWLVGLNYRSWSGKRLTDANVHPAKIKPVAMFDTVQEIAIYIHRFHNLDLFQQGWYQLKITMRWEDNEYTSVGTPARVVQYEVPDIGSDDVHGVWRIDDTDNSFSTQPFRIKYARQDVSLSVMISFNLSLGKYEGPPTSAVIVKFELMYAPISLTGSDLQASLSSCSAAVHEFRIPPKALSGLHSYCPVHFDAFHAVLVDASLHISLLKGDAYAAPTKRPSDSCTVEVVANESFDGAHQAPGQMASADAKCFMLVKSLLAARDILLEELQRLSKAIDQLIDLTDFISKMDDIKFPNSAQQGNASPSDGKVSAQGKQQNENNQYFTPSKSHRTRILECLREAWAKDRRAEWSIWMVYSKVEMPHHFLNSGTDDSSHHGVHKRVSSILKLTDDPAHTAALRAERHRRSIAQMKASPAPTEINNRSIQDMHLFGDPSRTPVLIVERVMNAPRRTTSENSYLRHLDVINSPGLLDAPGSEAGDNQTGMNKQPNGRGHHLDLRLVRNQWLLFDPKIEFLMSESNEDKTSGDFREMGLRLAQEVIAFVKKKMDKASRHGLLGDIKLSFVGHSIGNVIIRTALAESIMEPYLRYLYTYVSISGPHLGYLYSSNSLFNSGLWLLKKFKGTRCIHQLTFTDDPDIQNTFFYKLCKQKTLQHFKHIILLSSPQDGYVPYHSARIDMCQAASWDHSKKGKIFLEMLNDCLDQIRPASPDHRVFLRCDVNFDTSSYGKNLNTFIGRAAHIEFLESDVFARSLKATVLDSNLNIVASELVHFDSDLPHYKTKDGVYRDASVNGRIVSPTLMWVEALDLMLNKLSNSNLDLGKIAAVSGSGQQHGSVYWKSGSSSILSSLDPKKRLVDQLGDAFSTKESPIWMDSSTTEQCREIEKAVGGALELSQLTGSRAHERYTGPQIRKIFETQPEVYHNTERISLVSSFVASLLIGAYACIDETDAAGMNLMDLRQRVWSDRALEATAPGLEQKLGKLATAHAVAGYIAPYFVERFSFNKDCLIIQWSGDNPNSLAGLTLNTPGDLAISLGTSDTVFGITDDPQPRLEGHVFPNPVDTKGYMVMLVYKNGSLTREDVRNRYAEKSWDNFNAFLQQTQPLNGGKIGFYYNEHEILPPLPVGFHRYVFENFNGDTLEGLAEREVEEFDPPSEVRALIEGQFLSMRGHAERFGMPSPPKRIIATGGASTNQSILNSIASIFGCDVYTVQRPDSASLGAALRAAHGWLCRNKGTFVPISSMYKDKLEKTSLSCKLSATSGDKQLVSKYALFMKKRIEIENRLVERLGRC</sequence>
<dbReference type="FunFam" id="3.30.420.40:FF:000118">
    <property type="entry name" value="Xylulose kinase 2"/>
    <property type="match status" value="1"/>
</dbReference>
<dbReference type="EMBL" id="KE345322">
    <property type="protein sequence ID" value="EXC01142.1"/>
    <property type="molecule type" value="Genomic_DNA"/>
</dbReference>
<keyword evidence="5" id="KW-0175">Coiled coil</keyword>
<name>W9RWY8_9ROSA</name>
<dbReference type="Gene3D" id="3.30.420.40">
    <property type="match status" value="2"/>
</dbReference>
<dbReference type="InterPro" id="IPR043129">
    <property type="entry name" value="ATPase_NBD"/>
</dbReference>
<feature type="coiled-coil region" evidence="5">
    <location>
        <begin position="260"/>
        <end position="287"/>
    </location>
</feature>
<dbReference type="InterPro" id="IPR018485">
    <property type="entry name" value="FGGY_C"/>
</dbReference>
<dbReference type="GO" id="GO:0042732">
    <property type="term" value="P:D-xylose metabolic process"/>
    <property type="evidence" value="ECO:0007669"/>
    <property type="project" value="InterPro"/>
</dbReference>
<feature type="domain" description="DUF676" evidence="9">
    <location>
        <begin position="497"/>
        <end position="682"/>
    </location>
</feature>
<feature type="compositionally biased region" description="Polar residues" evidence="6">
    <location>
        <begin position="301"/>
        <end position="310"/>
    </location>
</feature>
<dbReference type="eggNOG" id="KOG2531">
    <property type="taxonomic scope" value="Eukaryota"/>
</dbReference>
<reference evidence="11" key="1">
    <citation type="submission" date="2013-01" db="EMBL/GenBank/DDBJ databases">
        <title>Draft Genome Sequence of a Mulberry Tree, Morus notabilis C.K. Schneid.</title>
        <authorList>
            <person name="He N."/>
            <person name="Zhao S."/>
        </authorList>
    </citation>
    <scope>NUCLEOTIDE SEQUENCE</scope>
</reference>
<dbReference type="GO" id="GO:0004856">
    <property type="term" value="F:D-xylulokinase activity"/>
    <property type="evidence" value="ECO:0007669"/>
    <property type="project" value="InterPro"/>
</dbReference>
<dbReference type="Pfam" id="PF12394">
    <property type="entry name" value="DUF3657"/>
    <property type="match status" value="1"/>
</dbReference>
<dbReference type="Pfam" id="PF05057">
    <property type="entry name" value="DUF676"/>
    <property type="match status" value="1"/>
</dbReference>
<evidence type="ECO:0000256" key="4">
    <source>
        <dbReference type="ARBA" id="ARBA00022777"/>
    </source>
</evidence>
<dbReference type="PANTHER" id="PTHR12482">
    <property type="entry name" value="LIPASE ROG1-RELATED-RELATED"/>
    <property type="match status" value="1"/>
</dbReference>
<evidence type="ECO:0000259" key="9">
    <source>
        <dbReference type="Pfam" id="PF05057"/>
    </source>
</evidence>
<comment type="similarity">
    <text evidence="1">Belongs to the FAM135 family.</text>
</comment>
<evidence type="ECO:0000256" key="6">
    <source>
        <dbReference type="SAM" id="MobiDB-lite"/>
    </source>
</evidence>